<keyword evidence="2" id="KW-0547">Nucleotide-binding</keyword>
<evidence type="ECO:0000259" key="7">
    <source>
        <dbReference type="Pfam" id="PF13086"/>
    </source>
</evidence>
<feature type="domain" description="Helicase SMUBP-2/HCS1 1B" evidence="9">
    <location>
        <begin position="45"/>
        <end position="150"/>
    </location>
</feature>
<dbReference type="GO" id="GO:0005524">
    <property type="term" value="F:ATP binding"/>
    <property type="evidence" value="ECO:0007669"/>
    <property type="project" value="UniProtKB-KW"/>
</dbReference>
<dbReference type="InterPro" id="IPR027417">
    <property type="entry name" value="P-loop_NTPase"/>
</dbReference>
<dbReference type="GO" id="GO:0005694">
    <property type="term" value="C:chromosome"/>
    <property type="evidence" value="ECO:0007669"/>
    <property type="project" value="UniProtKB-ARBA"/>
</dbReference>
<dbReference type="PANTHER" id="PTHR43788:SF13">
    <property type="entry name" value="REGULATOR OF NONSENSE TRANSCRIPTS 1"/>
    <property type="match status" value="1"/>
</dbReference>
<comment type="similarity">
    <text evidence="1">Belongs to the DNA2/NAM7 helicase family.</text>
</comment>
<evidence type="ECO:0000256" key="3">
    <source>
        <dbReference type="ARBA" id="ARBA00022801"/>
    </source>
</evidence>
<evidence type="ECO:0000259" key="8">
    <source>
        <dbReference type="Pfam" id="PF13087"/>
    </source>
</evidence>
<dbReference type="InterPro" id="IPR050534">
    <property type="entry name" value="Coronavir_polyprotein_1ab"/>
</dbReference>
<protein>
    <submittedName>
        <fullName evidence="10">Regulator of nonsense transcripts 1 (UPF1, RENT1)</fullName>
    </submittedName>
</protein>
<dbReference type="InterPro" id="IPR041679">
    <property type="entry name" value="DNA2/NAM7-like_C"/>
</dbReference>
<dbReference type="SUPFAM" id="SSF52540">
    <property type="entry name" value="P-loop containing nucleoside triphosphate hydrolases"/>
    <property type="match status" value="1"/>
</dbReference>
<dbReference type="AlphaFoldDB" id="A0A075GJU9"/>
<evidence type="ECO:0000313" key="10">
    <source>
        <dbReference type="EMBL" id="AIF04229.1"/>
    </source>
</evidence>
<evidence type="ECO:0000256" key="6">
    <source>
        <dbReference type="SAM" id="MobiDB-lite"/>
    </source>
</evidence>
<dbReference type="Pfam" id="PF13086">
    <property type="entry name" value="AAA_11"/>
    <property type="match status" value="1"/>
</dbReference>
<evidence type="ECO:0000259" key="9">
    <source>
        <dbReference type="Pfam" id="PF21138"/>
    </source>
</evidence>
<feature type="compositionally biased region" description="Basic and acidic residues" evidence="6">
    <location>
        <begin position="1"/>
        <end position="16"/>
    </location>
</feature>
<dbReference type="GO" id="GO:0003723">
    <property type="term" value="F:RNA binding"/>
    <property type="evidence" value="ECO:0007669"/>
    <property type="project" value="InterPro"/>
</dbReference>
<evidence type="ECO:0000256" key="4">
    <source>
        <dbReference type="ARBA" id="ARBA00022806"/>
    </source>
</evidence>
<reference evidence="10" key="1">
    <citation type="journal article" date="2014" name="Genome Biol. Evol.">
        <title>Pangenome evidence for extensive interdomain horizontal transfer affecting lineage core and shell genes in uncultured planktonic thaumarchaeota and euryarchaeota.</title>
        <authorList>
            <person name="Deschamps P."/>
            <person name="Zivanovic Y."/>
            <person name="Moreira D."/>
            <person name="Rodriguez-Valera F."/>
            <person name="Lopez-Garcia P."/>
        </authorList>
    </citation>
    <scope>NUCLEOTIDE SEQUENCE</scope>
</reference>
<organism evidence="10">
    <name type="scientific">uncultured marine group II/III euryarchaeote KM3_172_D07</name>
    <dbReference type="NCBI Taxonomy" id="1457928"/>
    <lineage>
        <taxon>Archaea</taxon>
        <taxon>Methanobacteriati</taxon>
        <taxon>Methanobacteriota</taxon>
        <taxon>environmental samples</taxon>
    </lineage>
</organism>
<feature type="domain" description="DNA2/NAM7 helicase-like C-terminal" evidence="8">
    <location>
        <begin position="442"/>
        <end position="641"/>
    </location>
</feature>
<dbReference type="Pfam" id="PF21138">
    <property type="entry name" value="SMUBP-2_HCS1_1B"/>
    <property type="match status" value="1"/>
</dbReference>
<dbReference type="Gene3D" id="3.40.50.300">
    <property type="entry name" value="P-loop containing nucleotide triphosphate hydrolases"/>
    <property type="match status" value="2"/>
</dbReference>
<dbReference type="InterPro" id="IPR047187">
    <property type="entry name" value="SF1_C_Upf1"/>
</dbReference>
<keyword evidence="5" id="KW-0067">ATP-binding</keyword>
<proteinExistence type="inferred from homology"/>
<dbReference type="InterPro" id="IPR048761">
    <property type="entry name" value="SMUBP-2_HCS1_1B"/>
</dbReference>
<feature type="domain" description="DNA2/NAM7 helicase helicase" evidence="7">
    <location>
        <begin position="219"/>
        <end position="435"/>
    </location>
</feature>
<dbReference type="CDD" id="cd18808">
    <property type="entry name" value="SF1_C_Upf1"/>
    <property type="match status" value="1"/>
</dbReference>
<evidence type="ECO:0000256" key="5">
    <source>
        <dbReference type="ARBA" id="ARBA00022840"/>
    </source>
</evidence>
<gene>
    <name evidence="10" type="primary">RENT1</name>
    <name evidence="10" type="synonym">UPF1</name>
</gene>
<sequence>MADGKRGDVRRLKPGDGSDLPSPTLDGETTRFIRAQDFHNRYSRLITWELEDEMAQVEERLRHWSKQKLVEHGYTLIGVIARNSGWLFGDRVVKFSAQKGQNLGNHRFSQGDIVTICRNNPLKESPIEGIVLTRKRNSISIVVSENLEKVRTGTWRIDRGANRVAHDRMQDALREILRDDPPTTLSDLLLGKPRDINDSAKMRPEFRGVKWRDVYTPNELNKSQGEAFEKAMTSRLSLIQGPPGTGKTHTAVRILQGWAKQGTGPILATADSNVAVDNLLEGLLDLGVKAVRIGQPVKVRSHLRSATLRARIEEHPLQEEVRELIGLQESLQRRLPTFKGKEKGLAHRDLKMGWKAIRALETSMNDDVLDGAEVICSTCIGVGHQILGQRKFSNILIDEATQAIEPATWVPIMRSCRRLVLVGDHRQLPPTVISRRAEQDGLRRSLFERMIDVGMIPTMLKTQYRMHPVIAEYSSARYYDNQLENGVSADDRIAPAGFLWPDWNAPVAFVPIDGAEELAVDGKSRINRDEAGWVVKIVDQLLSAGDLEPSDIGVVSPYSGQVQLLTDLFDGKGILAGEGDEEAGGLEIRSIDGYQGREKEVIVLSTVRANHDGEVGFLSDHRRLNVAITRPRRGLIVVGNADTLRHDGDWEGWLDWVRDRKLEAWHVLQSY</sequence>
<name>A0A075GJU9_9EURY</name>
<dbReference type="Gene3D" id="2.40.30.270">
    <property type="match status" value="1"/>
</dbReference>
<dbReference type="Pfam" id="PF13087">
    <property type="entry name" value="AAA_12"/>
    <property type="match status" value="1"/>
</dbReference>
<dbReference type="EMBL" id="KF900702">
    <property type="protein sequence ID" value="AIF04229.1"/>
    <property type="molecule type" value="Genomic_DNA"/>
</dbReference>
<feature type="region of interest" description="Disordered" evidence="6">
    <location>
        <begin position="1"/>
        <end position="27"/>
    </location>
</feature>
<dbReference type="GO" id="GO:0016787">
    <property type="term" value="F:hydrolase activity"/>
    <property type="evidence" value="ECO:0007669"/>
    <property type="project" value="UniProtKB-KW"/>
</dbReference>
<evidence type="ECO:0000256" key="2">
    <source>
        <dbReference type="ARBA" id="ARBA00022741"/>
    </source>
</evidence>
<dbReference type="InterPro" id="IPR041677">
    <property type="entry name" value="DNA2/NAM7_AAA_11"/>
</dbReference>
<dbReference type="FunFam" id="3.40.50.300:FF:000326">
    <property type="entry name" value="P-loop containing nucleoside triphosphate hydrolase"/>
    <property type="match status" value="1"/>
</dbReference>
<keyword evidence="3" id="KW-0378">Hydrolase</keyword>
<dbReference type="PANTHER" id="PTHR43788">
    <property type="entry name" value="DNA2/NAM7 HELICASE FAMILY MEMBER"/>
    <property type="match status" value="1"/>
</dbReference>
<accession>A0A075GJU9</accession>
<dbReference type="GO" id="GO:0043139">
    <property type="term" value="F:5'-3' DNA helicase activity"/>
    <property type="evidence" value="ECO:0007669"/>
    <property type="project" value="TreeGrafter"/>
</dbReference>
<evidence type="ECO:0000256" key="1">
    <source>
        <dbReference type="ARBA" id="ARBA00007913"/>
    </source>
</evidence>
<keyword evidence="4" id="KW-0347">Helicase</keyword>